<comment type="caution">
    <text evidence="2">The sequence shown here is derived from an EMBL/GenBank/DDBJ whole genome shotgun (WGS) entry which is preliminary data.</text>
</comment>
<protein>
    <submittedName>
        <fullName evidence="2">Uncharacterized protein</fullName>
    </submittedName>
</protein>
<reference evidence="2" key="1">
    <citation type="submission" date="2023-03" db="EMBL/GenBank/DDBJ databases">
        <title>Massive genome expansion in bonnet fungi (Mycena s.s.) driven by repeated elements and novel gene families across ecological guilds.</title>
        <authorList>
            <consortium name="Lawrence Berkeley National Laboratory"/>
            <person name="Harder C.B."/>
            <person name="Miyauchi S."/>
            <person name="Viragh M."/>
            <person name="Kuo A."/>
            <person name="Thoen E."/>
            <person name="Andreopoulos B."/>
            <person name="Lu D."/>
            <person name="Skrede I."/>
            <person name="Drula E."/>
            <person name="Henrissat B."/>
            <person name="Morin E."/>
            <person name="Kohler A."/>
            <person name="Barry K."/>
            <person name="LaButti K."/>
            <person name="Morin E."/>
            <person name="Salamov A."/>
            <person name="Lipzen A."/>
            <person name="Mereny Z."/>
            <person name="Hegedus B."/>
            <person name="Baldrian P."/>
            <person name="Stursova M."/>
            <person name="Weitz H."/>
            <person name="Taylor A."/>
            <person name="Grigoriev I.V."/>
            <person name="Nagy L.G."/>
            <person name="Martin F."/>
            <person name="Kauserud H."/>
        </authorList>
    </citation>
    <scope>NUCLEOTIDE SEQUENCE</scope>
    <source>
        <strain evidence="2">CBHHK002</strain>
    </source>
</reference>
<feature type="region of interest" description="Disordered" evidence="1">
    <location>
        <begin position="95"/>
        <end position="126"/>
    </location>
</feature>
<dbReference type="AlphaFoldDB" id="A0AAD6YY82"/>
<evidence type="ECO:0000256" key="1">
    <source>
        <dbReference type="SAM" id="MobiDB-lite"/>
    </source>
</evidence>
<evidence type="ECO:0000313" key="3">
    <source>
        <dbReference type="Proteomes" id="UP001218218"/>
    </source>
</evidence>
<dbReference type="Proteomes" id="UP001218218">
    <property type="component" value="Unassembled WGS sequence"/>
</dbReference>
<feature type="region of interest" description="Disordered" evidence="1">
    <location>
        <begin position="145"/>
        <end position="168"/>
    </location>
</feature>
<dbReference type="EMBL" id="JARIHO010000136">
    <property type="protein sequence ID" value="KAJ7301395.1"/>
    <property type="molecule type" value="Genomic_DNA"/>
</dbReference>
<proteinExistence type="predicted"/>
<sequence>MRARISTSPAFTQYLSPNSQRSSEIQTAQAAVRNEIPEQRRFCCLRPGSSHRDLSGCPIHACQKSLARKAGTAEARGAYRLRIVRPLRARSRAITANAAGAGDGKPPRGVLRMGRAGRWGRPQSDTPGVMHVAFAIRGRSRFGAEGGVGAEDGRGARRGDEGGAGDGKRSLQLLRAPAMLRVVLPVPDRSWLGAEDSEALDTVTTGDNRAAGDGERLSLLRARGVVRAALRMRPAVVLAGDALGAGGGDKRGTGGGERPSRAQEVVKVVLGSTGGVGGDSSTLLKSHSVREGDEATAVGSSYRRGVEPVGVAGTVERGCGGSCALWWCFRWSPGQRAAMLVAAHVVCYTPASGRRQRGEGVGGSEEAQLCCMDGGVAKDGRKCELTPS</sequence>
<organism evidence="2 3">
    <name type="scientific">Mycena albidolilacea</name>
    <dbReference type="NCBI Taxonomy" id="1033008"/>
    <lineage>
        <taxon>Eukaryota</taxon>
        <taxon>Fungi</taxon>
        <taxon>Dikarya</taxon>
        <taxon>Basidiomycota</taxon>
        <taxon>Agaricomycotina</taxon>
        <taxon>Agaricomycetes</taxon>
        <taxon>Agaricomycetidae</taxon>
        <taxon>Agaricales</taxon>
        <taxon>Marasmiineae</taxon>
        <taxon>Mycenaceae</taxon>
        <taxon>Mycena</taxon>
    </lineage>
</organism>
<accession>A0AAD6YY82</accession>
<feature type="compositionally biased region" description="Basic and acidic residues" evidence="1">
    <location>
        <begin position="151"/>
        <end position="168"/>
    </location>
</feature>
<evidence type="ECO:0000313" key="2">
    <source>
        <dbReference type="EMBL" id="KAJ7301395.1"/>
    </source>
</evidence>
<gene>
    <name evidence="2" type="ORF">DFH08DRAFT_993776</name>
</gene>
<keyword evidence="3" id="KW-1185">Reference proteome</keyword>
<name>A0AAD6YY82_9AGAR</name>